<sequence>MNILAASAIRRSRGARSDASERASARLFGGAPPPARFVYKSPRSPPGTRQQACTRDAPRSPPPAPLRISDEISDVPCIRAKTNPREPRPFEIYASCVCVRITAADTLPVCRRLNGGSSANREPPLPLRNHSPIEINHFAIDAMPSVWVVPLQFAVPAR</sequence>
<gene>
    <name evidence="2" type="ORF">IPOD504_LOCUS7147</name>
</gene>
<keyword evidence="3" id="KW-1185">Reference proteome</keyword>
<name>A0ABN8IA08_9NEOP</name>
<feature type="non-terminal residue" evidence="2">
    <location>
        <position position="1"/>
    </location>
</feature>
<dbReference type="EMBL" id="OW152814">
    <property type="protein sequence ID" value="CAH2049982.1"/>
    <property type="molecule type" value="Genomic_DNA"/>
</dbReference>
<feature type="compositionally biased region" description="Basic and acidic residues" evidence="1">
    <location>
        <begin position="15"/>
        <end position="24"/>
    </location>
</feature>
<evidence type="ECO:0000313" key="2">
    <source>
        <dbReference type="EMBL" id="CAH2049982.1"/>
    </source>
</evidence>
<proteinExistence type="predicted"/>
<dbReference type="Proteomes" id="UP000837857">
    <property type="component" value="Chromosome 2"/>
</dbReference>
<organism evidence="2 3">
    <name type="scientific">Iphiclides podalirius</name>
    <name type="common">scarce swallowtail</name>
    <dbReference type="NCBI Taxonomy" id="110791"/>
    <lineage>
        <taxon>Eukaryota</taxon>
        <taxon>Metazoa</taxon>
        <taxon>Ecdysozoa</taxon>
        <taxon>Arthropoda</taxon>
        <taxon>Hexapoda</taxon>
        <taxon>Insecta</taxon>
        <taxon>Pterygota</taxon>
        <taxon>Neoptera</taxon>
        <taxon>Endopterygota</taxon>
        <taxon>Lepidoptera</taxon>
        <taxon>Glossata</taxon>
        <taxon>Ditrysia</taxon>
        <taxon>Papilionoidea</taxon>
        <taxon>Papilionidae</taxon>
        <taxon>Papilioninae</taxon>
        <taxon>Iphiclides</taxon>
    </lineage>
</organism>
<feature type="region of interest" description="Disordered" evidence="1">
    <location>
        <begin position="1"/>
        <end position="69"/>
    </location>
</feature>
<reference evidence="2" key="1">
    <citation type="submission" date="2022-03" db="EMBL/GenBank/DDBJ databases">
        <authorList>
            <person name="Martin H S."/>
        </authorList>
    </citation>
    <scope>NUCLEOTIDE SEQUENCE</scope>
</reference>
<accession>A0ABN8IA08</accession>
<evidence type="ECO:0000313" key="3">
    <source>
        <dbReference type="Proteomes" id="UP000837857"/>
    </source>
</evidence>
<evidence type="ECO:0000256" key="1">
    <source>
        <dbReference type="SAM" id="MobiDB-lite"/>
    </source>
</evidence>
<protein>
    <submittedName>
        <fullName evidence="2">Uncharacterized protein</fullName>
    </submittedName>
</protein>